<keyword evidence="1" id="KW-1133">Transmembrane helix</keyword>
<keyword evidence="1" id="KW-0472">Membrane</keyword>
<sequence length="569" mass="60657">MIPKLFSLLIIATLITSAMATAPLTAASPSPKESGSYPAITYEGGLMKIVTEDFTVILQRNGTKPFFAWWANNDPSTVYVAQYKGILEYAELNSSGFSIKNMAEPDLWNRLIDEINAWDLTRLGYAERGMAGLFLAGGGIHIGLGRLQLDRVNLTELSQLLADTVSTLKILGERASDQSLKQLLDGAVAHLNETIALIDGGATRGEIRDSLMAALKDVQKAQKIGVQKGKELIGSIIEERERLKDLATSFHPSYLSFPSCNWTVSDVAQLPGGAGLAGVMFTLTLSEAPPKFDFAEGNIKIVVRIYNASVTETFSVGGASYSYDVQAGEMKMDLVIQDWDWNFEPATVSSFGPMPITVSPALALRVDLSAFNLSNAPEEFLNDVETIRGAATMKGAVVGAGQSKINASAYDDDATTLPFSHMKAQKNIAGKIFKSIPAGKIKLSDESTLGGFFKFVPSAIVSNGSGEYLVDVFASYMSGGNHVRIFISYPYFNGTLLHDPSIGVGDAEATSSYIVTLGAAGAAASAISVQQIPAQPGWSSVQGYGAASVLVLGIAVIVIILVRRNPALL</sequence>
<evidence type="ECO:0000313" key="2">
    <source>
        <dbReference type="EMBL" id="HFK20358.1"/>
    </source>
</evidence>
<proteinExistence type="predicted"/>
<comment type="caution">
    <text evidence="2">The sequence shown here is derived from an EMBL/GenBank/DDBJ whole genome shotgun (WGS) entry which is preliminary data.</text>
</comment>
<dbReference type="EMBL" id="DSTX01000005">
    <property type="protein sequence ID" value="HFK20358.1"/>
    <property type="molecule type" value="Genomic_DNA"/>
</dbReference>
<feature type="transmembrane region" description="Helical" evidence="1">
    <location>
        <begin position="543"/>
        <end position="562"/>
    </location>
</feature>
<accession>A0A7C3J4V0</accession>
<keyword evidence="1" id="KW-0812">Transmembrane</keyword>
<dbReference type="AlphaFoldDB" id="A0A7C3J4V0"/>
<gene>
    <name evidence="2" type="ORF">ENS19_03665</name>
</gene>
<organism evidence="2">
    <name type="scientific">Candidatus Methanomethylicus mesodigestus</name>
    <dbReference type="NCBI Taxonomy" id="1867258"/>
    <lineage>
        <taxon>Archaea</taxon>
        <taxon>Thermoproteota</taxon>
        <taxon>Methanosuratincolia</taxon>
        <taxon>Candidatus Methanomethylicales</taxon>
        <taxon>Candidatus Methanomethylicaceae</taxon>
        <taxon>Candidatus Methanomethylicus</taxon>
    </lineage>
</organism>
<reference evidence="2" key="1">
    <citation type="journal article" date="2020" name="mSystems">
        <title>Genome- and Community-Level Interaction Insights into Carbon Utilization and Element Cycling Functions of Hydrothermarchaeota in Hydrothermal Sediment.</title>
        <authorList>
            <person name="Zhou Z."/>
            <person name="Liu Y."/>
            <person name="Xu W."/>
            <person name="Pan J."/>
            <person name="Luo Z.H."/>
            <person name="Li M."/>
        </authorList>
    </citation>
    <scope>NUCLEOTIDE SEQUENCE [LARGE SCALE GENOMIC DNA]</scope>
    <source>
        <strain evidence="2">SpSt-468</strain>
    </source>
</reference>
<evidence type="ECO:0000256" key="1">
    <source>
        <dbReference type="SAM" id="Phobius"/>
    </source>
</evidence>
<name>A0A7C3J4V0_9CREN</name>
<protein>
    <submittedName>
        <fullName evidence="2">Uncharacterized protein</fullName>
    </submittedName>
</protein>